<accession>A0AAN9G997</accession>
<dbReference type="Proteomes" id="UP001374579">
    <property type="component" value="Unassembled WGS sequence"/>
</dbReference>
<dbReference type="AlphaFoldDB" id="A0AAN9G997"/>
<evidence type="ECO:0000313" key="2">
    <source>
        <dbReference type="Proteomes" id="UP001374579"/>
    </source>
</evidence>
<name>A0AAN9G997_9CAEN</name>
<protein>
    <recommendedName>
        <fullName evidence="3">G-protein coupled receptors family 1 profile domain-containing protein</fullName>
    </recommendedName>
</protein>
<sequence>MFSCLPYIQSVINPIIYVLMSKKIREAILSTPCVRCFLVCCSKTRHVKHSPTHELLTATNHSVAVAGMKTSMDTMRSYGASELTDV</sequence>
<gene>
    <name evidence="1" type="ORF">V1264_023020</name>
</gene>
<dbReference type="Gene3D" id="1.20.1070.10">
    <property type="entry name" value="Rhodopsin 7-helix transmembrane proteins"/>
    <property type="match status" value="1"/>
</dbReference>
<comment type="caution">
    <text evidence="1">The sequence shown here is derived from an EMBL/GenBank/DDBJ whole genome shotgun (WGS) entry which is preliminary data.</text>
</comment>
<evidence type="ECO:0008006" key="3">
    <source>
        <dbReference type="Google" id="ProtNLM"/>
    </source>
</evidence>
<keyword evidence="2" id="KW-1185">Reference proteome</keyword>
<dbReference type="EMBL" id="JBAMIC010000011">
    <property type="protein sequence ID" value="KAK7100006.1"/>
    <property type="molecule type" value="Genomic_DNA"/>
</dbReference>
<dbReference type="SUPFAM" id="SSF81321">
    <property type="entry name" value="Family A G protein-coupled receptor-like"/>
    <property type="match status" value="1"/>
</dbReference>
<reference evidence="1 2" key="1">
    <citation type="submission" date="2024-02" db="EMBL/GenBank/DDBJ databases">
        <title>Chromosome-scale genome assembly of the rough periwinkle Littorina saxatilis.</title>
        <authorList>
            <person name="De Jode A."/>
            <person name="Faria R."/>
            <person name="Formenti G."/>
            <person name="Sims Y."/>
            <person name="Smith T.P."/>
            <person name="Tracey A."/>
            <person name="Wood J.M.D."/>
            <person name="Zagrodzka Z.B."/>
            <person name="Johannesson K."/>
            <person name="Butlin R.K."/>
            <person name="Leder E.H."/>
        </authorList>
    </citation>
    <scope>NUCLEOTIDE SEQUENCE [LARGE SCALE GENOMIC DNA]</scope>
    <source>
        <strain evidence="1">Snail1</strain>
        <tissue evidence="1">Muscle</tissue>
    </source>
</reference>
<organism evidence="1 2">
    <name type="scientific">Littorina saxatilis</name>
    <dbReference type="NCBI Taxonomy" id="31220"/>
    <lineage>
        <taxon>Eukaryota</taxon>
        <taxon>Metazoa</taxon>
        <taxon>Spiralia</taxon>
        <taxon>Lophotrochozoa</taxon>
        <taxon>Mollusca</taxon>
        <taxon>Gastropoda</taxon>
        <taxon>Caenogastropoda</taxon>
        <taxon>Littorinimorpha</taxon>
        <taxon>Littorinoidea</taxon>
        <taxon>Littorinidae</taxon>
        <taxon>Littorina</taxon>
    </lineage>
</organism>
<proteinExistence type="predicted"/>
<evidence type="ECO:0000313" key="1">
    <source>
        <dbReference type="EMBL" id="KAK7100006.1"/>
    </source>
</evidence>